<evidence type="ECO:0000313" key="3">
    <source>
        <dbReference type="EMBL" id="OTO08737.1"/>
    </source>
</evidence>
<keyword evidence="1" id="KW-1133">Transmembrane helix</keyword>
<reference evidence="2 4" key="2">
    <citation type="submission" date="2018-07" db="EMBL/GenBank/DDBJ databases">
        <title>The Genome Sequence of Enterococcus sp. DIV0659b.</title>
        <authorList>
            <consortium name="The Broad Institute Genomics Platform"/>
            <consortium name="The Broad Institute Genomic Center for Infectious Diseases"/>
            <person name="Earl A."/>
            <person name="Manson A."/>
            <person name="Schwartman J."/>
            <person name="Gilmore M."/>
            <person name="Abouelleil A."/>
            <person name="Cao P."/>
            <person name="Chapman S."/>
            <person name="Cusick C."/>
            <person name="Shea T."/>
            <person name="Young S."/>
            <person name="Neafsey D."/>
            <person name="Nusbaum C."/>
            <person name="Birren B."/>
        </authorList>
    </citation>
    <scope>NUCLEOTIDE SEQUENCE [LARGE SCALE GENOMIC DNA]</scope>
    <source>
        <strain evidence="2 4">4G2_DIV0659</strain>
    </source>
</reference>
<proteinExistence type="predicted"/>
<evidence type="ECO:0000313" key="4">
    <source>
        <dbReference type="Proteomes" id="UP000195139"/>
    </source>
</evidence>
<feature type="transmembrane region" description="Helical" evidence="1">
    <location>
        <begin position="6"/>
        <end position="30"/>
    </location>
</feature>
<keyword evidence="1" id="KW-0812">Transmembrane</keyword>
<sequence>MGTLDWSFVVLLSSAFLFTLLGLVLLFSSLKNKKRLGKLRKKRPPKNKKKRKQFFRTQKNIQRKFKKQIVWMCLCLLMAGGTSMGAFYSRYYQQNKLNGEESESIVQSYYMLTELASQVEHINKNENPQKSIKNVRNLSGKMVSYGFVRASVTLKEEKQLLLNRYFNSMKQLGKNLNEQTVESLQENEVYQGYMQDIEKLQTNQKEIFKEFKINEAALKKKQ</sequence>
<dbReference type="Proteomes" id="UP000195139">
    <property type="component" value="Unassembled WGS sequence"/>
</dbReference>
<dbReference type="RefSeq" id="WP_086330651.1">
    <property type="nucleotide sequence ID" value="NZ_NGLE02000001.1"/>
</dbReference>
<name>A0A242CES5_9ENTE</name>
<feature type="transmembrane region" description="Helical" evidence="1">
    <location>
        <begin position="69"/>
        <end position="88"/>
    </location>
</feature>
<protein>
    <submittedName>
        <fullName evidence="3">Uncharacterized protein</fullName>
    </submittedName>
</protein>
<reference evidence="3" key="1">
    <citation type="submission" date="2017-05" db="EMBL/GenBank/DDBJ databases">
        <title>The Genome Sequence of Enterococcus sp. 4G2_DIV0659.</title>
        <authorList>
            <consortium name="The Broad Institute Genomics Platform"/>
            <consortium name="The Broad Institute Genomic Center for Infectious Diseases"/>
            <person name="Earl A."/>
            <person name="Manson A."/>
            <person name="Schwartman J."/>
            <person name="Gilmore M."/>
            <person name="Abouelleil A."/>
            <person name="Cao P."/>
            <person name="Chapman S."/>
            <person name="Cusick C."/>
            <person name="Shea T."/>
            <person name="Young S."/>
            <person name="Neafsey D."/>
            <person name="Nusbaum C."/>
            <person name="Birren B."/>
        </authorList>
    </citation>
    <scope>NUCLEOTIDE SEQUENCE [LARGE SCALE GENOMIC DNA]</scope>
    <source>
        <strain evidence="3">4G2_DIV0659</strain>
    </source>
</reference>
<keyword evidence="1" id="KW-0472">Membrane</keyword>
<gene>
    <name evidence="3" type="ORF">A5880_001737</name>
    <name evidence="2" type="ORF">A5880_001820</name>
</gene>
<dbReference type="EMBL" id="NGLE01000002">
    <property type="protein sequence ID" value="OTO08737.1"/>
    <property type="molecule type" value="Genomic_DNA"/>
</dbReference>
<comment type="caution">
    <text evidence="3">The sequence shown here is derived from an EMBL/GenBank/DDBJ whole genome shotgun (WGS) entry which is preliminary data.</text>
</comment>
<dbReference type="OrthoDB" id="2185431at2"/>
<evidence type="ECO:0000313" key="2">
    <source>
        <dbReference type="EMBL" id="MEI5994262.1"/>
    </source>
</evidence>
<dbReference type="AlphaFoldDB" id="A0A242CES5"/>
<dbReference type="EMBL" id="NGLE02000001">
    <property type="protein sequence ID" value="MEI5994262.1"/>
    <property type="molecule type" value="Genomic_DNA"/>
</dbReference>
<dbReference type="STRING" id="1834181.A5880_001737"/>
<organism evidence="3">
    <name type="scientific">Candidatus Enterococcus mansonii</name>
    <dbReference type="NCBI Taxonomy" id="1834181"/>
    <lineage>
        <taxon>Bacteria</taxon>
        <taxon>Bacillati</taxon>
        <taxon>Bacillota</taxon>
        <taxon>Bacilli</taxon>
        <taxon>Lactobacillales</taxon>
        <taxon>Enterococcaceae</taxon>
        <taxon>Enterococcus</taxon>
    </lineage>
</organism>
<accession>A0A242CES5</accession>
<evidence type="ECO:0000256" key="1">
    <source>
        <dbReference type="SAM" id="Phobius"/>
    </source>
</evidence>
<keyword evidence="4" id="KW-1185">Reference proteome</keyword>